<dbReference type="SUPFAM" id="SSF57756">
    <property type="entry name" value="Retrovirus zinc finger-like domains"/>
    <property type="match status" value="1"/>
</dbReference>
<keyword evidence="2" id="KW-0862">Zinc</keyword>
<keyword evidence="2" id="KW-0479">Metal-binding</keyword>
<dbReference type="OrthoDB" id="3263038at2759"/>
<dbReference type="GO" id="GO:0008270">
    <property type="term" value="F:zinc ion binding"/>
    <property type="evidence" value="ECO:0007669"/>
    <property type="project" value="UniProtKB-KW"/>
</dbReference>
<sequence length="550" mass="57937">MSTHTTTIDVLPTSVPTLDADGANWAIFALRFTAAVASKGLWGHFDGTSTLPPLSAPPTQPEREAQAKWRIQAASALQLLIQRIPDSALMTNIDASKSVKENWDAVKAAFTTKGQYATTQLRSDFLRTKIAFSAHVANELRALSVRKNELVSKGVAISDEDYVSTIISATPKYLSDWMSSQLSALTISASLAGSAAPSVKPDMLIQALSTKYLRLLNSGQLPKGAKPASTSANNEALAVSDKPGSGKGKGKAGKGKGKGKGPTCWTCGNTGHISRNCPDKKKGGNGGGAAAVDWDQDGAWAADFESSDDDSGLEMPALVGLSDDESDDEMPALRSVGSSDWDSDSEDEDGASICSEGFLEALGAALCETEELSGTEGVMPFGVDLDSGDDWSSEQSETSSVHEEAAAAHEGEQVKLRSELFDSGSTRHLTPYRDELTNYVSIPPRNLSAANKSGFSPIGQGDMEIDVPNGVDACGKLHLTEVLYAPEVGYTLVSIGQLDKLGVATTFANGTCTLQGPGGDTIGKVPRNARAVSRCSGIRVRQHRPTRRSP</sequence>
<dbReference type="SMART" id="SM00343">
    <property type="entry name" value="ZnF_C2HC"/>
    <property type="match status" value="1"/>
</dbReference>
<evidence type="ECO:0000313" key="6">
    <source>
        <dbReference type="Proteomes" id="UP000613580"/>
    </source>
</evidence>
<protein>
    <submittedName>
        <fullName evidence="5">Retrovirus-related Pol polyprotein from transposon TNT 1-94</fullName>
    </submittedName>
</protein>
<dbReference type="Proteomes" id="UP000613580">
    <property type="component" value="Unassembled WGS sequence"/>
</dbReference>
<proteinExistence type="predicted"/>
<name>A0A8H6RVN4_MYCCL</name>
<feature type="region of interest" description="Disordered" evidence="3">
    <location>
        <begin position="222"/>
        <end position="261"/>
    </location>
</feature>
<feature type="domain" description="CCHC-type" evidence="4">
    <location>
        <begin position="264"/>
        <end position="279"/>
    </location>
</feature>
<evidence type="ECO:0000259" key="4">
    <source>
        <dbReference type="PROSITE" id="PS50158"/>
    </source>
</evidence>
<accession>A0A8H6RVN4</accession>
<keyword evidence="1" id="KW-0507">mRNA processing</keyword>
<dbReference type="GO" id="GO:0003676">
    <property type="term" value="F:nucleic acid binding"/>
    <property type="evidence" value="ECO:0007669"/>
    <property type="project" value="InterPro"/>
</dbReference>
<evidence type="ECO:0000256" key="3">
    <source>
        <dbReference type="SAM" id="MobiDB-lite"/>
    </source>
</evidence>
<evidence type="ECO:0000256" key="2">
    <source>
        <dbReference type="PROSITE-ProRule" id="PRU00047"/>
    </source>
</evidence>
<dbReference type="Pfam" id="PF14223">
    <property type="entry name" value="Retrotran_gag_2"/>
    <property type="match status" value="1"/>
</dbReference>
<dbReference type="Gene3D" id="4.10.60.10">
    <property type="entry name" value="Zinc finger, CCHC-type"/>
    <property type="match status" value="1"/>
</dbReference>
<gene>
    <name evidence="5" type="ORF">HMN09_01420000</name>
</gene>
<dbReference type="GO" id="GO:0006397">
    <property type="term" value="P:mRNA processing"/>
    <property type="evidence" value="ECO:0007669"/>
    <property type="project" value="UniProtKB-KW"/>
</dbReference>
<evidence type="ECO:0000256" key="1">
    <source>
        <dbReference type="ARBA" id="ARBA00022664"/>
    </source>
</evidence>
<keyword evidence="2" id="KW-0863">Zinc-finger</keyword>
<dbReference type="InterPro" id="IPR054722">
    <property type="entry name" value="PolX-like_BBD"/>
</dbReference>
<feature type="region of interest" description="Disordered" evidence="3">
    <location>
        <begin position="385"/>
        <end position="412"/>
    </location>
</feature>
<dbReference type="PROSITE" id="PS50158">
    <property type="entry name" value="ZF_CCHC"/>
    <property type="match status" value="1"/>
</dbReference>
<keyword evidence="6" id="KW-1185">Reference proteome</keyword>
<feature type="region of interest" description="Disordered" evidence="3">
    <location>
        <begin position="302"/>
        <end position="351"/>
    </location>
</feature>
<feature type="compositionally biased region" description="Acidic residues" evidence="3">
    <location>
        <begin position="341"/>
        <end position="350"/>
    </location>
</feature>
<dbReference type="InterPro" id="IPR001878">
    <property type="entry name" value="Znf_CCHC"/>
</dbReference>
<dbReference type="AlphaFoldDB" id="A0A8H6RVN4"/>
<dbReference type="Pfam" id="PF22936">
    <property type="entry name" value="Pol_BBD"/>
    <property type="match status" value="1"/>
</dbReference>
<reference evidence="5" key="1">
    <citation type="submission" date="2020-05" db="EMBL/GenBank/DDBJ databases">
        <title>Mycena genomes resolve the evolution of fungal bioluminescence.</title>
        <authorList>
            <person name="Tsai I.J."/>
        </authorList>
    </citation>
    <scope>NUCLEOTIDE SEQUENCE</scope>
    <source>
        <strain evidence="5">110903Hualien_Pintung</strain>
    </source>
</reference>
<organism evidence="5 6">
    <name type="scientific">Mycena chlorophos</name>
    <name type="common">Agaric fungus</name>
    <name type="synonym">Agaricus chlorophos</name>
    <dbReference type="NCBI Taxonomy" id="658473"/>
    <lineage>
        <taxon>Eukaryota</taxon>
        <taxon>Fungi</taxon>
        <taxon>Dikarya</taxon>
        <taxon>Basidiomycota</taxon>
        <taxon>Agaricomycotina</taxon>
        <taxon>Agaricomycetes</taxon>
        <taxon>Agaricomycetidae</taxon>
        <taxon>Agaricales</taxon>
        <taxon>Marasmiineae</taxon>
        <taxon>Mycenaceae</taxon>
        <taxon>Mycena</taxon>
    </lineage>
</organism>
<feature type="compositionally biased region" description="Basic residues" evidence="3">
    <location>
        <begin position="248"/>
        <end position="259"/>
    </location>
</feature>
<dbReference type="Pfam" id="PF00098">
    <property type="entry name" value="zf-CCHC"/>
    <property type="match status" value="1"/>
</dbReference>
<dbReference type="EMBL" id="JACAZE010000048">
    <property type="protein sequence ID" value="KAF7288169.1"/>
    <property type="molecule type" value="Genomic_DNA"/>
</dbReference>
<feature type="compositionally biased region" description="Basic and acidic residues" evidence="3">
    <location>
        <begin position="400"/>
        <end position="412"/>
    </location>
</feature>
<evidence type="ECO:0000313" key="5">
    <source>
        <dbReference type="EMBL" id="KAF7288169.1"/>
    </source>
</evidence>
<comment type="caution">
    <text evidence="5">The sequence shown here is derived from an EMBL/GenBank/DDBJ whole genome shotgun (WGS) entry which is preliminary data.</text>
</comment>
<dbReference type="InterPro" id="IPR036875">
    <property type="entry name" value="Znf_CCHC_sf"/>
</dbReference>